<evidence type="ECO:0000259" key="6">
    <source>
        <dbReference type="PROSITE" id="PS50850"/>
    </source>
</evidence>
<dbReference type="PANTHER" id="PTHR23514">
    <property type="entry name" value="BYPASS OF STOP CODON PROTEIN 6"/>
    <property type="match status" value="1"/>
</dbReference>
<gene>
    <name evidence="7" type="ORF">EV677_0058</name>
</gene>
<name>A0A4R6GF66_9BURK</name>
<evidence type="ECO:0000256" key="5">
    <source>
        <dbReference type="SAM" id="Phobius"/>
    </source>
</evidence>
<dbReference type="PROSITE" id="PS50850">
    <property type="entry name" value="MFS"/>
    <property type="match status" value="1"/>
</dbReference>
<dbReference type="OrthoDB" id="9810941at2"/>
<protein>
    <submittedName>
        <fullName evidence="7">Fucose permease</fullName>
    </submittedName>
</protein>
<dbReference type="Gene3D" id="1.20.1250.20">
    <property type="entry name" value="MFS general substrate transporter like domains"/>
    <property type="match status" value="2"/>
</dbReference>
<feature type="transmembrane region" description="Helical" evidence="5">
    <location>
        <begin position="278"/>
        <end position="297"/>
    </location>
</feature>
<feature type="transmembrane region" description="Helical" evidence="5">
    <location>
        <begin position="357"/>
        <end position="377"/>
    </location>
</feature>
<evidence type="ECO:0000256" key="1">
    <source>
        <dbReference type="ARBA" id="ARBA00004141"/>
    </source>
</evidence>
<dbReference type="InterPro" id="IPR036259">
    <property type="entry name" value="MFS_trans_sf"/>
</dbReference>
<evidence type="ECO:0000256" key="2">
    <source>
        <dbReference type="ARBA" id="ARBA00022692"/>
    </source>
</evidence>
<feature type="transmembrane region" description="Helical" evidence="5">
    <location>
        <begin position="146"/>
        <end position="167"/>
    </location>
</feature>
<feature type="transmembrane region" description="Helical" evidence="5">
    <location>
        <begin position="246"/>
        <end position="266"/>
    </location>
</feature>
<dbReference type="RefSeq" id="WP_112990261.1">
    <property type="nucleotide sequence ID" value="NZ_PTLZ01000001.1"/>
</dbReference>
<feature type="transmembrane region" description="Helical" evidence="5">
    <location>
        <begin position="331"/>
        <end position="351"/>
    </location>
</feature>
<accession>A0A4R6GF66</accession>
<reference evidence="7 8" key="1">
    <citation type="submission" date="2019-03" db="EMBL/GenBank/DDBJ databases">
        <title>Genomic Encyclopedia of Type Strains, Phase IV (KMG-IV): sequencing the most valuable type-strain genomes for metagenomic binning, comparative biology and taxonomic classification.</title>
        <authorList>
            <person name="Goeker M."/>
        </authorList>
    </citation>
    <scope>NUCLEOTIDE SEQUENCE [LARGE SCALE GENOMIC DNA]</scope>
    <source>
        <strain evidence="7 8">DSM 18555</strain>
    </source>
</reference>
<keyword evidence="8" id="KW-1185">Reference proteome</keyword>
<dbReference type="PANTHER" id="PTHR23514:SF13">
    <property type="entry name" value="INNER MEMBRANE PROTEIN YBJJ"/>
    <property type="match status" value="1"/>
</dbReference>
<dbReference type="Proteomes" id="UP000294737">
    <property type="component" value="Unassembled WGS sequence"/>
</dbReference>
<keyword evidence="4 5" id="KW-0472">Membrane</keyword>
<evidence type="ECO:0000313" key="8">
    <source>
        <dbReference type="Proteomes" id="UP000294737"/>
    </source>
</evidence>
<comment type="subcellular location">
    <subcellularLocation>
        <location evidence="1">Membrane</location>
        <topology evidence="1">Multi-pass membrane protein</topology>
    </subcellularLocation>
</comment>
<dbReference type="InterPro" id="IPR011701">
    <property type="entry name" value="MFS"/>
</dbReference>
<keyword evidence="2 5" id="KW-0812">Transmembrane</keyword>
<dbReference type="SUPFAM" id="SSF103473">
    <property type="entry name" value="MFS general substrate transporter"/>
    <property type="match status" value="1"/>
</dbReference>
<dbReference type="Pfam" id="PF07690">
    <property type="entry name" value="MFS_1"/>
    <property type="match status" value="1"/>
</dbReference>
<feature type="transmembrane region" description="Helical" evidence="5">
    <location>
        <begin position="83"/>
        <end position="100"/>
    </location>
</feature>
<feature type="transmembrane region" description="Helical" evidence="5">
    <location>
        <begin position="303"/>
        <end position="324"/>
    </location>
</feature>
<dbReference type="InterPro" id="IPR051788">
    <property type="entry name" value="MFS_Transporter"/>
</dbReference>
<feature type="transmembrane region" description="Helical" evidence="5">
    <location>
        <begin position="55"/>
        <end position="76"/>
    </location>
</feature>
<feature type="transmembrane region" description="Helical" evidence="5">
    <location>
        <begin position="106"/>
        <end position="125"/>
    </location>
</feature>
<feature type="transmembrane region" description="Helical" evidence="5">
    <location>
        <begin position="12"/>
        <end position="35"/>
    </location>
</feature>
<dbReference type="EMBL" id="SNWF01000004">
    <property type="protein sequence ID" value="TDN93529.1"/>
    <property type="molecule type" value="Genomic_DNA"/>
</dbReference>
<evidence type="ECO:0000313" key="7">
    <source>
        <dbReference type="EMBL" id="TDN93529.1"/>
    </source>
</evidence>
<dbReference type="GO" id="GO:0016020">
    <property type="term" value="C:membrane"/>
    <property type="evidence" value="ECO:0007669"/>
    <property type="project" value="UniProtKB-SubCell"/>
</dbReference>
<feature type="domain" description="Major facilitator superfamily (MFS) profile" evidence="6">
    <location>
        <begin position="13"/>
        <end position="384"/>
    </location>
</feature>
<dbReference type="InterPro" id="IPR020846">
    <property type="entry name" value="MFS_dom"/>
</dbReference>
<evidence type="ECO:0000256" key="3">
    <source>
        <dbReference type="ARBA" id="ARBA00022989"/>
    </source>
</evidence>
<dbReference type="AlphaFoldDB" id="A0A4R6GF66"/>
<evidence type="ECO:0000256" key="4">
    <source>
        <dbReference type="ARBA" id="ARBA00023136"/>
    </source>
</evidence>
<feature type="transmembrane region" description="Helical" evidence="5">
    <location>
        <begin position="173"/>
        <end position="191"/>
    </location>
</feature>
<sequence>MSTEYPLPLTSRLARFHSIATPFLFILLGVIYASWAARIPAIRDALQLSPSQLGIVLLGGGFGAVGSFPLAAWMVNKFGGRRAAWYSGLGLILVLPSLALAPSMVWLAIVAIALGAASGCFDVAINAIGTAHEKAAGRSTMSLLHAWFSLGAVCGALLGSAMAGFAITPLMHFSIASLLLLLPLYIAYQALPPDQIVHAESKAMFAVAHGPLVALGIIGFCGAVAEGSIADWSGVFMKDEMGAHDGVAPLAYAGFAALMLLARMVCDRLKDRFGARRVVASGALFAAFGIFVAIAALNIPLTIIGFAFAGAGFAAVFPFVFSAAGRHGSTALAAVATFSYSGGLIGPPVVGFLAQGWGMQVAVGLIGVMAIAIAIAASRARWLE</sequence>
<organism evidence="7 8">
    <name type="scientific">Herminiimonas fonticola</name>
    <dbReference type="NCBI Taxonomy" id="303380"/>
    <lineage>
        <taxon>Bacteria</taxon>
        <taxon>Pseudomonadati</taxon>
        <taxon>Pseudomonadota</taxon>
        <taxon>Betaproteobacteria</taxon>
        <taxon>Burkholderiales</taxon>
        <taxon>Oxalobacteraceae</taxon>
        <taxon>Herminiimonas</taxon>
    </lineage>
</organism>
<keyword evidence="3 5" id="KW-1133">Transmembrane helix</keyword>
<feature type="transmembrane region" description="Helical" evidence="5">
    <location>
        <begin position="203"/>
        <end position="226"/>
    </location>
</feature>
<proteinExistence type="predicted"/>
<dbReference type="GO" id="GO:0022857">
    <property type="term" value="F:transmembrane transporter activity"/>
    <property type="evidence" value="ECO:0007669"/>
    <property type="project" value="InterPro"/>
</dbReference>
<dbReference type="CDD" id="cd17393">
    <property type="entry name" value="MFS_MosC_like"/>
    <property type="match status" value="1"/>
</dbReference>
<comment type="caution">
    <text evidence="7">The sequence shown here is derived from an EMBL/GenBank/DDBJ whole genome shotgun (WGS) entry which is preliminary data.</text>
</comment>